<reference evidence="2" key="1">
    <citation type="submission" date="2005-09" db="EMBL/GenBank/DDBJ databases">
        <authorList>
            <person name="Mural R.J."/>
            <person name="Li P.W."/>
            <person name="Adams M.D."/>
            <person name="Amanatides P.G."/>
            <person name="Baden-Tillson H."/>
            <person name="Barnstead M."/>
            <person name="Chin S.H."/>
            <person name="Dew I."/>
            <person name="Evans C.A."/>
            <person name="Ferriera S."/>
            <person name="Flanigan M."/>
            <person name="Fosler C."/>
            <person name="Glodek A."/>
            <person name="Gu Z."/>
            <person name="Holt R.A."/>
            <person name="Jennings D."/>
            <person name="Kraft C.L."/>
            <person name="Lu F."/>
            <person name="Nguyen T."/>
            <person name="Nusskern D.R."/>
            <person name="Pfannkoch C.M."/>
            <person name="Sitter C."/>
            <person name="Sutton G.G."/>
            <person name="Venter J.C."/>
            <person name="Wang Z."/>
            <person name="Woodage T."/>
            <person name="Zheng X.H."/>
            <person name="Zhong F."/>
        </authorList>
    </citation>
    <scope>NUCLEOTIDE SEQUENCE [LARGE SCALE GENOMIC DNA]</scope>
    <source>
        <strain>BN</strain>
        <strain evidence="2">Sprague-Dawley</strain>
    </source>
</reference>
<gene>
    <name evidence="1" type="ORF">rCG_23920</name>
</gene>
<sequence length="123" mass="13351">MESSASGQGVRMLGHHAHLFWVCHWPLPLPWVIGPASPGERELWSASEICFSFWPLVLGIPACLLSYLTSLALSSALFLSKSLEADLSFSPGTHLQFAKNLHSHVISHRIPGPLAGSVQKAEV</sequence>
<dbReference type="Proteomes" id="UP000234681">
    <property type="component" value="Chromosome 9"/>
</dbReference>
<dbReference type="AlphaFoldDB" id="A6JVU2"/>
<evidence type="ECO:0000313" key="1">
    <source>
        <dbReference type="EMBL" id="EDL75344.1"/>
    </source>
</evidence>
<protein>
    <submittedName>
        <fullName evidence="1">RCG23920, isoform CRA_c</fullName>
    </submittedName>
</protein>
<name>A6JVU2_RAT</name>
<dbReference type="EMBL" id="CH474004">
    <property type="protein sequence ID" value="EDL75344.1"/>
    <property type="molecule type" value="Genomic_DNA"/>
</dbReference>
<organism evidence="1 2">
    <name type="scientific">Rattus norvegicus</name>
    <name type="common">Rat</name>
    <dbReference type="NCBI Taxonomy" id="10116"/>
    <lineage>
        <taxon>Eukaryota</taxon>
        <taxon>Metazoa</taxon>
        <taxon>Chordata</taxon>
        <taxon>Craniata</taxon>
        <taxon>Vertebrata</taxon>
        <taxon>Euteleostomi</taxon>
        <taxon>Mammalia</taxon>
        <taxon>Eutheria</taxon>
        <taxon>Euarchontoglires</taxon>
        <taxon>Glires</taxon>
        <taxon>Rodentia</taxon>
        <taxon>Myomorpha</taxon>
        <taxon>Muroidea</taxon>
        <taxon>Muridae</taxon>
        <taxon>Murinae</taxon>
        <taxon>Rattus</taxon>
    </lineage>
</organism>
<evidence type="ECO:0000313" key="2">
    <source>
        <dbReference type="Proteomes" id="UP000234681"/>
    </source>
</evidence>
<proteinExistence type="predicted"/>
<accession>A6JVU2</accession>